<accession>A0A1R2C8Z5</accession>
<keyword evidence="6 14" id="KW-0812">Transmembrane</keyword>
<evidence type="ECO:0000256" key="9">
    <source>
        <dbReference type="ARBA" id="ARBA00022771"/>
    </source>
</evidence>
<dbReference type="Proteomes" id="UP000187209">
    <property type="component" value="Unassembled WGS sequence"/>
</dbReference>
<evidence type="ECO:0000256" key="2">
    <source>
        <dbReference type="ARBA" id="ARBA00004167"/>
    </source>
</evidence>
<dbReference type="GO" id="GO:0005737">
    <property type="term" value="C:cytoplasm"/>
    <property type="evidence" value="ECO:0007669"/>
    <property type="project" value="UniProtKB-ARBA"/>
</dbReference>
<dbReference type="Gene3D" id="1.20.120.1750">
    <property type="match status" value="1"/>
</dbReference>
<feature type="domain" description="RING-type" evidence="15">
    <location>
        <begin position="116"/>
        <end position="321"/>
    </location>
</feature>
<evidence type="ECO:0000313" key="17">
    <source>
        <dbReference type="Proteomes" id="UP000187209"/>
    </source>
</evidence>
<keyword evidence="9" id="KW-0863">Zinc-finger</keyword>
<dbReference type="InterPro" id="IPR013083">
    <property type="entry name" value="Znf_RING/FYVE/PHD"/>
</dbReference>
<dbReference type="InterPro" id="IPR002867">
    <property type="entry name" value="IBR_dom"/>
</dbReference>
<comment type="pathway">
    <text evidence="3">Protein modification; protein ubiquitination.</text>
</comment>
<evidence type="ECO:0000256" key="1">
    <source>
        <dbReference type="ARBA" id="ARBA00001798"/>
    </source>
</evidence>
<keyword evidence="5" id="KW-0808">Transferase</keyword>
<gene>
    <name evidence="16" type="ORF">SteCoe_13174</name>
</gene>
<dbReference type="OrthoDB" id="311800at2759"/>
<dbReference type="PANTHER" id="PTHR11685">
    <property type="entry name" value="RBR FAMILY RING FINGER AND IBR DOMAIN-CONTAINING"/>
    <property type="match status" value="1"/>
</dbReference>
<evidence type="ECO:0000256" key="5">
    <source>
        <dbReference type="ARBA" id="ARBA00022679"/>
    </source>
</evidence>
<dbReference type="EC" id="2.3.2.31" evidence="4"/>
<proteinExistence type="predicted"/>
<dbReference type="EMBL" id="MPUH01000235">
    <property type="protein sequence ID" value="OMJ85488.1"/>
    <property type="molecule type" value="Genomic_DNA"/>
</dbReference>
<keyword evidence="12 14" id="KW-1133">Transmembrane helix</keyword>
<dbReference type="CDD" id="cd20335">
    <property type="entry name" value="BRcat_RBR"/>
    <property type="match status" value="1"/>
</dbReference>
<dbReference type="AlphaFoldDB" id="A0A1R2C8Z5"/>
<reference evidence="16 17" key="1">
    <citation type="submission" date="2016-11" db="EMBL/GenBank/DDBJ databases">
        <title>The macronuclear genome of Stentor coeruleus: a giant cell with tiny introns.</title>
        <authorList>
            <person name="Slabodnick M."/>
            <person name="Ruby J.G."/>
            <person name="Reiff S.B."/>
            <person name="Swart E.C."/>
            <person name="Gosai S."/>
            <person name="Prabakaran S."/>
            <person name="Witkowska E."/>
            <person name="Larue G.E."/>
            <person name="Fisher S."/>
            <person name="Freeman R.M."/>
            <person name="Gunawardena J."/>
            <person name="Chu W."/>
            <person name="Stover N.A."/>
            <person name="Gregory B.D."/>
            <person name="Nowacki M."/>
            <person name="Derisi J."/>
            <person name="Roy S.W."/>
            <person name="Marshall W.F."/>
            <person name="Sood P."/>
        </authorList>
    </citation>
    <scope>NUCLEOTIDE SEQUENCE [LARGE SCALE GENOMIC DNA]</scope>
    <source>
        <strain evidence="16">WM001</strain>
    </source>
</reference>
<keyword evidence="11" id="KW-0862">Zinc</keyword>
<evidence type="ECO:0000256" key="12">
    <source>
        <dbReference type="ARBA" id="ARBA00022989"/>
    </source>
</evidence>
<evidence type="ECO:0000259" key="15">
    <source>
        <dbReference type="PROSITE" id="PS51873"/>
    </source>
</evidence>
<feature type="transmembrane region" description="Helical" evidence="14">
    <location>
        <begin position="343"/>
        <end position="363"/>
    </location>
</feature>
<keyword evidence="7" id="KW-0479">Metal-binding</keyword>
<evidence type="ECO:0000256" key="13">
    <source>
        <dbReference type="ARBA" id="ARBA00023136"/>
    </source>
</evidence>
<protein>
    <recommendedName>
        <fullName evidence="4">RBR-type E3 ubiquitin transferase</fullName>
        <ecNumber evidence="4">2.3.2.31</ecNumber>
    </recommendedName>
</protein>
<dbReference type="SUPFAM" id="SSF57850">
    <property type="entry name" value="RING/U-box"/>
    <property type="match status" value="3"/>
</dbReference>
<name>A0A1R2C8Z5_9CILI</name>
<evidence type="ECO:0000256" key="6">
    <source>
        <dbReference type="ARBA" id="ARBA00022692"/>
    </source>
</evidence>
<comment type="catalytic activity">
    <reaction evidence="1">
        <text>[E2 ubiquitin-conjugating enzyme]-S-ubiquitinyl-L-cysteine + [acceptor protein]-L-lysine = [E2 ubiquitin-conjugating enzyme]-L-cysteine + [acceptor protein]-N(6)-ubiquitinyl-L-lysine.</text>
        <dbReference type="EC" id="2.3.2.31"/>
    </reaction>
</comment>
<evidence type="ECO:0000256" key="3">
    <source>
        <dbReference type="ARBA" id="ARBA00004906"/>
    </source>
</evidence>
<dbReference type="InterPro" id="IPR031127">
    <property type="entry name" value="E3_UB_ligase_RBR"/>
</dbReference>
<comment type="caution">
    <text evidence="16">The sequence shown here is derived from an EMBL/GenBank/DDBJ whole genome shotgun (WGS) entry which is preliminary data.</text>
</comment>
<organism evidence="16 17">
    <name type="scientific">Stentor coeruleus</name>
    <dbReference type="NCBI Taxonomy" id="5963"/>
    <lineage>
        <taxon>Eukaryota</taxon>
        <taxon>Sar</taxon>
        <taxon>Alveolata</taxon>
        <taxon>Ciliophora</taxon>
        <taxon>Postciliodesmatophora</taxon>
        <taxon>Heterotrichea</taxon>
        <taxon>Heterotrichida</taxon>
        <taxon>Stentoridae</taxon>
        <taxon>Stentor</taxon>
    </lineage>
</organism>
<dbReference type="Pfam" id="PF01485">
    <property type="entry name" value="IBR"/>
    <property type="match status" value="1"/>
</dbReference>
<dbReference type="GO" id="GO:0061630">
    <property type="term" value="F:ubiquitin protein ligase activity"/>
    <property type="evidence" value="ECO:0007669"/>
    <property type="project" value="UniProtKB-EC"/>
</dbReference>
<dbReference type="PROSITE" id="PS51873">
    <property type="entry name" value="TRIAD"/>
    <property type="match status" value="1"/>
</dbReference>
<dbReference type="GO" id="GO:0016567">
    <property type="term" value="P:protein ubiquitination"/>
    <property type="evidence" value="ECO:0007669"/>
    <property type="project" value="InterPro"/>
</dbReference>
<dbReference type="Pfam" id="PF22191">
    <property type="entry name" value="IBR_1"/>
    <property type="match status" value="1"/>
</dbReference>
<dbReference type="Gene3D" id="3.30.40.10">
    <property type="entry name" value="Zinc/RING finger domain, C3HC4 (zinc finger)"/>
    <property type="match status" value="1"/>
</dbReference>
<dbReference type="InterPro" id="IPR044066">
    <property type="entry name" value="TRIAD_supradom"/>
</dbReference>
<keyword evidence="10" id="KW-0833">Ubl conjugation pathway</keyword>
<keyword evidence="17" id="KW-1185">Reference proteome</keyword>
<dbReference type="FunFam" id="3.30.40.10:FF:000051">
    <property type="entry name" value="RBR-type E3 ubiquitin transferase"/>
    <property type="match status" value="1"/>
</dbReference>
<evidence type="ECO:0000256" key="11">
    <source>
        <dbReference type="ARBA" id="ARBA00022833"/>
    </source>
</evidence>
<sequence>MEQLPILSRQTSTHTSLVHTLSQMGFQQDFIDRVIAYTGSLNIDELLRYLIKGENGYDHEFIPDEQNLCELCKFPLQDHYIPEDAPRKTITQLNEEIKINQERASMRLSKEILIDYDDLCEICYGKILEKWVLPSCGNHEFCKNCFTQHVESLIKDSKVNHILCPGKDCQAEFGEDDIKMIVSEENFIKYVKFKERAMLMADPSVKWCTQPNCEGYVRGNDGDTKLACPKCGFDLCFQCGKAWHPKKTCEQIVDEDYELWAKGKEIQLCPKCKHKIEKFDGCNHMTCAACNYNWCWLCRGHYTSNHYNKLNPLGCPNLQSGYNSRQSWPMWKIYLARCRGLCLWLLIIIFLPLIIVFGPAFYATRSIHKEIRRKKCMIVSCVDVMIFLGVTIITPPGYVIAIPVFICIGIRKCCKKC</sequence>
<evidence type="ECO:0000256" key="8">
    <source>
        <dbReference type="ARBA" id="ARBA00022737"/>
    </source>
</evidence>
<evidence type="ECO:0000256" key="14">
    <source>
        <dbReference type="SAM" id="Phobius"/>
    </source>
</evidence>
<evidence type="ECO:0000256" key="7">
    <source>
        <dbReference type="ARBA" id="ARBA00022723"/>
    </source>
</evidence>
<evidence type="ECO:0000313" key="16">
    <source>
        <dbReference type="EMBL" id="OMJ85488.1"/>
    </source>
</evidence>
<keyword evidence="8" id="KW-0677">Repeat</keyword>
<feature type="transmembrane region" description="Helical" evidence="14">
    <location>
        <begin position="384"/>
        <end position="406"/>
    </location>
</feature>
<dbReference type="GO" id="GO:0031090">
    <property type="term" value="C:organelle membrane"/>
    <property type="evidence" value="ECO:0007669"/>
    <property type="project" value="UniProtKB-ARBA"/>
</dbReference>
<comment type="subcellular location">
    <subcellularLocation>
        <location evidence="2">Membrane</location>
        <topology evidence="2">Single-pass membrane protein</topology>
    </subcellularLocation>
</comment>
<keyword evidence="13 14" id="KW-0472">Membrane</keyword>
<dbReference type="GO" id="GO:0008270">
    <property type="term" value="F:zinc ion binding"/>
    <property type="evidence" value="ECO:0007669"/>
    <property type="project" value="UniProtKB-KW"/>
</dbReference>
<dbReference type="SMART" id="SM00647">
    <property type="entry name" value="IBR"/>
    <property type="match status" value="2"/>
</dbReference>
<evidence type="ECO:0000256" key="10">
    <source>
        <dbReference type="ARBA" id="ARBA00022786"/>
    </source>
</evidence>
<evidence type="ECO:0000256" key="4">
    <source>
        <dbReference type="ARBA" id="ARBA00012251"/>
    </source>
</evidence>